<proteinExistence type="predicted"/>
<keyword evidence="2" id="KW-1185">Reference proteome</keyword>
<evidence type="ECO:0000313" key="1">
    <source>
        <dbReference type="EMBL" id="BBK83521.1"/>
    </source>
</evidence>
<dbReference type="EMBL" id="AP019723">
    <property type="protein sequence ID" value="BBK83521.1"/>
    <property type="molecule type" value="Genomic_DNA"/>
</dbReference>
<accession>A0ABM7GW31</accession>
<protein>
    <submittedName>
        <fullName evidence="1">Uncharacterized protein</fullName>
    </submittedName>
</protein>
<gene>
    <name evidence="1" type="ORF">CacPP4_01360</name>
</gene>
<evidence type="ECO:0000313" key="2">
    <source>
        <dbReference type="Proteomes" id="UP000318594"/>
    </source>
</evidence>
<sequence length="72" mass="7939">MLRPKTSCFGGGGDAFRVDIKRFEGHFPFLSDVMRHHEVLQDDGSELPRGMTDLCLDSGACVHRIATASSQM</sequence>
<reference evidence="1 2" key="1">
    <citation type="submission" date="2019-06" db="EMBL/GenBank/DDBJ databases">
        <title>Complete genome sequence of Cutibacterium acnes subsp. acnes NBRC 107605.</title>
        <authorList>
            <person name="Miura T."/>
            <person name="Furukawa M."/>
            <person name="Shimamura M."/>
            <person name="Ohyama Y."/>
            <person name="Yamazoe A."/>
            <person name="Kawasaki H."/>
        </authorList>
    </citation>
    <scope>NUCLEOTIDE SEQUENCE [LARGE SCALE GENOMIC DNA]</scope>
    <source>
        <strain evidence="1 2">NBRC 107605</strain>
    </source>
</reference>
<dbReference type="Proteomes" id="UP000318594">
    <property type="component" value="Chromosome"/>
</dbReference>
<name>A0ABM7GW31_CUTAC</name>
<organism evidence="1 2">
    <name type="scientific">Cutibacterium acnes subsp. acnes</name>
    <dbReference type="NCBI Taxonomy" id="1734925"/>
    <lineage>
        <taxon>Bacteria</taxon>
        <taxon>Bacillati</taxon>
        <taxon>Actinomycetota</taxon>
        <taxon>Actinomycetes</taxon>
        <taxon>Propionibacteriales</taxon>
        <taxon>Propionibacteriaceae</taxon>
        <taxon>Cutibacterium</taxon>
    </lineage>
</organism>